<name>A0A7W6ENM2_9BACT</name>
<accession>A0A7W6ENM2</accession>
<dbReference type="PANTHER" id="PTHR30576">
    <property type="entry name" value="COLANIC BIOSYNTHESIS UDP-GLUCOSE LIPID CARRIER TRANSFERASE"/>
    <property type="match status" value="1"/>
</dbReference>
<evidence type="ECO:0000256" key="4">
    <source>
        <dbReference type="ARBA" id="ARBA00022692"/>
    </source>
</evidence>
<dbReference type="GO" id="GO:0016780">
    <property type="term" value="F:phosphotransferase activity, for other substituted phosphate groups"/>
    <property type="evidence" value="ECO:0007669"/>
    <property type="project" value="TreeGrafter"/>
</dbReference>
<dbReference type="RefSeq" id="WP_183971159.1">
    <property type="nucleotide sequence ID" value="NZ_JACIBY010000001.1"/>
</dbReference>
<dbReference type="InterPro" id="IPR017475">
    <property type="entry name" value="EPS_sugar_tfrase"/>
</dbReference>
<evidence type="ECO:0000256" key="3">
    <source>
        <dbReference type="ARBA" id="ARBA00022679"/>
    </source>
</evidence>
<evidence type="ECO:0000313" key="10">
    <source>
        <dbReference type="Proteomes" id="UP000541352"/>
    </source>
</evidence>
<comment type="subcellular location">
    <subcellularLocation>
        <location evidence="1">Membrane</location>
        <topology evidence="1">Multi-pass membrane protein</topology>
    </subcellularLocation>
</comment>
<dbReference type="PANTHER" id="PTHR30576:SF0">
    <property type="entry name" value="UNDECAPRENYL-PHOSPHATE N-ACETYLGALACTOSAMINYL 1-PHOSPHATE TRANSFERASE-RELATED"/>
    <property type="match status" value="1"/>
</dbReference>
<evidence type="ECO:0000313" key="9">
    <source>
        <dbReference type="EMBL" id="MBB3836402.1"/>
    </source>
</evidence>
<keyword evidence="3 9" id="KW-0808">Transferase</keyword>
<keyword evidence="10" id="KW-1185">Reference proteome</keyword>
<dbReference type="AlphaFoldDB" id="A0A7W6ENM2"/>
<evidence type="ECO:0000256" key="5">
    <source>
        <dbReference type="ARBA" id="ARBA00022989"/>
    </source>
</evidence>
<comment type="caution">
    <text evidence="9">The sequence shown here is derived from an EMBL/GenBank/DDBJ whole genome shotgun (WGS) entry which is preliminary data.</text>
</comment>
<dbReference type="Pfam" id="PF02397">
    <property type="entry name" value="Bac_transf"/>
    <property type="match status" value="1"/>
</dbReference>
<organism evidence="9 10">
    <name type="scientific">Runella defluvii</name>
    <dbReference type="NCBI Taxonomy" id="370973"/>
    <lineage>
        <taxon>Bacteria</taxon>
        <taxon>Pseudomonadati</taxon>
        <taxon>Bacteroidota</taxon>
        <taxon>Cytophagia</taxon>
        <taxon>Cytophagales</taxon>
        <taxon>Spirosomataceae</taxon>
        <taxon>Runella</taxon>
    </lineage>
</organism>
<keyword evidence="6 7" id="KW-0472">Membrane</keyword>
<evidence type="ECO:0000256" key="2">
    <source>
        <dbReference type="ARBA" id="ARBA00006464"/>
    </source>
</evidence>
<feature type="domain" description="Bacterial sugar transferase" evidence="8">
    <location>
        <begin position="150"/>
        <end position="332"/>
    </location>
</feature>
<feature type="transmembrane region" description="Helical" evidence="7">
    <location>
        <begin position="152"/>
        <end position="176"/>
    </location>
</feature>
<keyword evidence="5 7" id="KW-1133">Transmembrane helix</keyword>
<evidence type="ECO:0000259" key="8">
    <source>
        <dbReference type="Pfam" id="PF02397"/>
    </source>
</evidence>
<protein>
    <submittedName>
        <fullName evidence="9">Exopolysaccharide biosynthesis polyprenyl glycosylphosphotransferase</fullName>
    </submittedName>
</protein>
<dbReference type="GO" id="GO:0016020">
    <property type="term" value="C:membrane"/>
    <property type="evidence" value="ECO:0007669"/>
    <property type="project" value="UniProtKB-SubCell"/>
</dbReference>
<reference evidence="9 10" key="1">
    <citation type="submission" date="2020-08" db="EMBL/GenBank/DDBJ databases">
        <title>Genomic Encyclopedia of Type Strains, Phase IV (KMG-IV): sequencing the most valuable type-strain genomes for metagenomic binning, comparative biology and taxonomic classification.</title>
        <authorList>
            <person name="Goeker M."/>
        </authorList>
    </citation>
    <scope>NUCLEOTIDE SEQUENCE [LARGE SCALE GENOMIC DNA]</scope>
    <source>
        <strain evidence="9 10">DSM 17976</strain>
    </source>
</reference>
<evidence type="ECO:0000256" key="6">
    <source>
        <dbReference type="ARBA" id="ARBA00023136"/>
    </source>
</evidence>
<dbReference type="EMBL" id="JACIBY010000001">
    <property type="protein sequence ID" value="MBB3836402.1"/>
    <property type="molecule type" value="Genomic_DNA"/>
</dbReference>
<keyword evidence="4 7" id="KW-0812">Transmembrane</keyword>
<dbReference type="Proteomes" id="UP000541352">
    <property type="component" value="Unassembled WGS sequence"/>
</dbReference>
<evidence type="ECO:0000256" key="7">
    <source>
        <dbReference type="SAM" id="Phobius"/>
    </source>
</evidence>
<sequence length="337" mass="39109">MKEPEVESFSTTFEEIPLEDSTKYPTSYVDISPKHSPTLVQNPLYIVCPESSIPLITDILQNYSYTPLFNQCDQIFKRQGVITYYNAAYIDDLEREFLLRNIEYGVTVMPLVDFLESKNKYTEISLLNGDYFLNKEAFSVLRNRTKIATKRFFDIIYASILLALLSPIMLLTAIAIRLESKGSIFYRQKRVGLYNIEFEVIKFRSMRSNAEASGAQWAQKNDPRATKVGTFIRKTRIDEIPQLFNVLKGEMSLIGPRPERAVFIEMLKTAIPYYEFRHVIKPGLTGWAQVKYPYGASIEDGMWKHRYDMYYIKHQSFGFDFKIILHTIRVVLAGLGR</sequence>
<gene>
    <name evidence="9" type="ORF">FHS57_000384</name>
</gene>
<dbReference type="InterPro" id="IPR003362">
    <property type="entry name" value="Bact_transf"/>
</dbReference>
<dbReference type="NCBIfam" id="TIGR03025">
    <property type="entry name" value="EPS_sugtrans"/>
    <property type="match status" value="1"/>
</dbReference>
<comment type="similarity">
    <text evidence="2">Belongs to the bacterial sugar transferase family.</text>
</comment>
<proteinExistence type="inferred from homology"/>
<evidence type="ECO:0000256" key="1">
    <source>
        <dbReference type="ARBA" id="ARBA00004141"/>
    </source>
</evidence>